<name>A0ABN1R4V4_9ACTN</name>
<dbReference type="PANTHER" id="PTHR30466:SF1">
    <property type="entry name" value="FMN REDUCTASE (NADH) RUTF"/>
    <property type="match status" value="1"/>
</dbReference>
<dbReference type="SMART" id="SM00903">
    <property type="entry name" value="Flavin_Reduct"/>
    <property type="match status" value="1"/>
</dbReference>
<dbReference type="Proteomes" id="UP001501578">
    <property type="component" value="Unassembled WGS sequence"/>
</dbReference>
<dbReference type="InterPro" id="IPR012349">
    <property type="entry name" value="Split_barrel_FMN-bd"/>
</dbReference>
<evidence type="ECO:0000256" key="1">
    <source>
        <dbReference type="ARBA" id="ARBA00023002"/>
    </source>
</evidence>
<reference evidence="4 5" key="1">
    <citation type="journal article" date="2019" name="Int. J. Syst. Evol. Microbiol.">
        <title>The Global Catalogue of Microorganisms (GCM) 10K type strain sequencing project: providing services to taxonomists for standard genome sequencing and annotation.</title>
        <authorList>
            <consortium name="The Broad Institute Genomics Platform"/>
            <consortium name="The Broad Institute Genome Sequencing Center for Infectious Disease"/>
            <person name="Wu L."/>
            <person name="Ma J."/>
        </authorList>
    </citation>
    <scope>NUCLEOTIDE SEQUENCE [LARGE SCALE GENOMIC DNA]</scope>
    <source>
        <strain evidence="4 5">JCM 11136</strain>
    </source>
</reference>
<dbReference type="Pfam" id="PF01613">
    <property type="entry name" value="Flavin_Reduct"/>
    <property type="match status" value="1"/>
</dbReference>
<comment type="caution">
    <text evidence="4">The sequence shown here is derived from an EMBL/GenBank/DDBJ whole genome shotgun (WGS) entry which is preliminary data.</text>
</comment>
<evidence type="ECO:0000313" key="5">
    <source>
        <dbReference type="Proteomes" id="UP001501578"/>
    </source>
</evidence>
<dbReference type="SUPFAM" id="SSF50475">
    <property type="entry name" value="FMN-binding split barrel"/>
    <property type="match status" value="1"/>
</dbReference>
<evidence type="ECO:0000256" key="2">
    <source>
        <dbReference type="SAM" id="MobiDB-lite"/>
    </source>
</evidence>
<organism evidence="4 5">
    <name type="scientific">Nonomuraea longicatena</name>
    <dbReference type="NCBI Taxonomy" id="83682"/>
    <lineage>
        <taxon>Bacteria</taxon>
        <taxon>Bacillati</taxon>
        <taxon>Actinomycetota</taxon>
        <taxon>Actinomycetes</taxon>
        <taxon>Streptosporangiales</taxon>
        <taxon>Streptosporangiaceae</taxon>
        <taxon>Nonomuraea</taxon>
    </lineage>
</organism>
<feature type="region of interest" description="Disordered" evidence="2">
    <location>
        <begin position="180"/>
        <end position="207"/>
    </location>
</feature>
<feature type="domain" description="Flavin reductase like" evidence="3">
    <location>
        <begin position="26"/>
        <end position="173"/>
    </location>
</feature>
<dbReference type="PANTHER" id="PTHR30466">
    <property type="entry name" value="FLAVIN REDUCTASE"/>
    <property type="match status" value="1"/>
</dbReference>
<feature type="compositionally biased region" description="Basic and acidic residues" evidence="2">
    <location>
        <begin position="195"/>
        <end position="207"/>
    </location>
</feature>
<gene>
    <name evidence="4" type="primary">rutF</name>
    <name evidence="4" type="ORF">GCM10009560_73130</name>
</gene>
<sequence length="207" mass="22006">MDAEGVSQMTNPHEPPPTGLAFREAMAFAASSVHVVTSIGDHGDAGITATAICAISDAPPSLLVCLNRRSYAHSVISRSGVLAVNNLSYDQLALADEFAGRGSRSMIDRFARARWTRGSTGTPLLADCLASFDCRVDHSMTVGTHELFICAVVDIVRATPRRGLAYAARRFFSVDLDRSAGSSSLAEPGHRPRVHDRAGGEPRAGEV</sequence>
<keyword evidence="1" id="KW-0560">Oxidoreductase</keyword>
<dbReference type="EMBL" id="BAAAHQ010000052">
    <property type="protein sequence ID" value="GAA0951905.1"/>
    <property type="molecule type" value="Genomic_DNA"/>
</dbReference>
<evidence type="ECO:0000259" key="3">
    <source>
        <dbReference type="SMART" id="SM00903"/>
    </source>
</evidence>
<protein>
    <submittedName>
        <fullName evidence="4">Pyrimidine utilization flavin reductase protein F</fullName>
    </submittedName>
</protein>
<evidence type="ECO:0000313" key="4">
    <source>
        <dbReference type="EMBL" id="GAA0951905.1"/>
    </source>
</evidence>
<dbReference type="Gene3D" id="2.30.110.10">
    <property type="entry name" value="Electron Transport, Fmn-binding Protein, Chain A"/>
    <property type="match status" value="1"/>
</dbReference>
<proteinExistence type="predicted"/>
<dbReference type="InterPro" id="IPR002563">
    <property type="entry name" value="Flavin_Rdtase-like_dom"/>
</dbReference>
<dbReference type="InterPro" id="IPR050268">
    <property type="entry name" value="NADH-dep_flavin_reductase"/>
</dbReference>
<accession>A0ABN1R4V4</accession>
<keyword evidence="5" id="KW-1185">Reference proteome</keyword>